<dbReference type="GO" id="GO:0031123">
    <property type="term" value="P:RNA 3'-end processing"/>
    <property type="evidence" value="ECO:0007669"/>
    <property type="project" value="TreeGrafter"/>
</dbReference>
<accession>A0A0L0H9S0</accession>
<gene>
    <name evidence="11" type="ORF">SPPG_06761</name>
</gene>
<dbReference type="PANTHER" id="PTHR12271">
    <property type="entry name" value="POLY A POLYMERASE CID PAP -RELATED"/>
    <property type="match status" value="1"/>
</dbReference>
<feature type="compositionally biased region" description="Basic and acidic residues" evidence="8">
    <location>
        <begin position="763"/>
        <end position="773"/>
    </location>
</feature>
<feature type="region of interest" description="Disordered" evidence="8">
    <location>
        <begin position="1"/>
        <end position="23"/>
    </location>
</feature>
<feature type="compositionally biased region" description="Basic and acidic residues" evidence="8">
    <location>
        <begin position="635"/>
        <end position="666"/>
    </location>
</feature>
<comment type="similarity">
    <text evidence="3">Belongs to the DNA polymerase type-B-like family.</text>
</comment>
<dbReference type="SUPFAM" id="SSF81301">
    <property type="entry name" value="Nucleotidyltransferase"/>
    <property type="match status" value="1"/>
</dbReference>
<keyword evidence="6" id="KW-0479">Metal-binding</keyword>
<evidence type="ECO:0000259" key="10">
    <source>
        <dbReference type="Pfam" id="PF22600"/>
    </source>
</evidence>
<evidence type="ECO:0000313" key="11">
    <source>
        <dbReference type="EMBL" id="KNC97761.1"/>
    </source>
</evidence>
<feature type="compositionally biased region" description="Polar residues" evidence="8">
    <location>
        <begin position="746"/>
        <end position="761"/>
    </location>
</feature>
<dbReference type="STRING" id="645134.A0A0L0H9S0"/>
<dbReference type="Gene3D" id="3.30.460.10">
    <property type="entry name" value="Beta Polymerase, domain 2"/>
    <property type="match status" value="1"/>
</dbReference>
<evidence type="ECO:0000256" key="1">
    <source>
        <dbReference type="ARBA" id="ARBA00001936"/>
    </source>
</evidence>
<dbReference type="InterPro" id="IPR054708">
    <property type="entry name" value="MTPAP-like_central"/>
</dbReference>
<evidence type="ECO:0000259" key="9">
    <source>
        <dbReference type="Pfam" id="PF03828"/>
    </source>
</evidence>
<dbReference type="Pfam" id="PF03828">
    <property type="entry name" value="PAP_assoc"/>
    <property type="match status" value="1"/>
</dbReference>
<feature type="compositionally biased region" description="Basic and acidic residues" evidence="8">
    <location>
        <begin position="598"/>
        <end position="619"/>
    </location>
</feature>
<comment type="cofactor">
    <cofactor evidence="1">
        <name>Mn(2+)</name>
        <dbReference type="ChEBI" id="CHEBI:29035"/>
    </cofactor>
</comment>
<reference evidence="11 12" key="1">
    <citation type="submission" date="2009-08" db="EMBL/GenBank/DDBJ databases">
        <title>The Genome Sequence of Spizellomyces punctatus strain DAOM BR117.</title>
        <authorList>
            <consortium name="The Broad Institute Genome Sequencing Platform"/>
            <person name="Russ C."/>
            <person name="Cuomo C."/>
            <person name="Shea T."/>
            <person name="Young S.K."/>
            <person name="Zeng Q."/>
            <person name="Koehrsen M."/>
            <person name="Haas B."/>
            <person name="Borodovsky M."/>
            <person name="Guigo R."/>
            <person name="Alvarado L."/>
            <person name="Berlin A."/>
            <person name="Bochicchio J."/>
            <person name="Borenstein D."/>
            <person name="Chapman S."/>
            <person name="Chen Z."/>
            <person name="Engels R."/>
            <person name="Freedman E."/>
            <person name="Gellesch M."/>
            <person name="Goldberg J."/>
            <person name="Griggs A."/>
            <person name="Gujja S."/>
            <person name="Heiman D."/>
            <person name="Hepburn T."/>
            <person name="Howarth C."/>
            <person name="Jen D."/>
            <person name="Larson L."/>
            <person name="Lewis B."/>
            <person name="Mehta T."/>
            <person name="Park D."/>
            <person name="Pearson M."/>
            <person name="Roberts A."/>
            <person name="Saif S."/>
            <person name="Shenoy N."/>
            <person name="Sisk P."/>
            <person name="Stolte C."/>
            <person name="Sykes S."/>
            <person name="Thomson T."/>
            <person name="Walk T."/>
            <person name="White J."/>
            <person name="Yandava C."/>
            <person name="Burger G."/>
            <person name="Gray M.W."/>
            <person name="Holland P.W.H."/>
            <person name="King N."/>
            <person name="Lang F.B.F."/>
            <person name="Roger A.J."/>
            <person name="Ruiz-Trillo I."/>
            <person name="Lander E."/>
            <person name="Nusbaum C."/>
        </authorList>
    </citation>
    <scope>NUCLEOTIDE SEQUENCE [LARGE SCALE GENOMIC DNA]</scope>
    <source>
        <strain evidence="11 12">DAOM BR117</strain>
    </source>
</reference>
<dbReference type="AlphaFoldDB" id="A0A0L0H9S0"/>
<dbReference type="GO" id="GO:0046872">
    <property type="term" value="F:metal ion binding"/>
    <property type="evidence" value="ECO:0007669"/>
    <property type="project" value="UniProtKB-KW"/>
</dbReference>
<dbReference type="Gene3D" id="1.10.1410.10">
    <property type="match status" value="1"/>
</dbReference>
<feature type="compositionally biased region" description="Basic residues" evidence="8">
    <location>
        <begin position="717"/>
        <end position="726"/>
    </location>
</feature>
<dbReference type="CDD" id="cd05402">
    <property type="entry name" value="NT_PAP_TUTase"/>
    <property type="match status" value="1"/>
</dbReference>
<dbReference type="InterPro" id="IPR002058">
    <property type="entry name" value="PAP_assoc"/>
</dbReference>
<evidence type="ECO:0000256" key="2">
    <source>
        <dbReference type="ARBA" id="ARBA00001946"/>
    </source>
</evidence>
<feature type="compositionally biased region" description="Basic and acidic residues" evidence="8">
    <location>
        <begin position="796"/>
        <end position="810"/>
    </location>
</feature>
<evidence type="ECO:0000313" key="12">
    <source>
        <dbReference type="Proteomes" id="UP000053201"/>
    </source>
</evidence>
<dbReference type="OrthoDB" id="2274644at2759"/>
<evidence type="ECO:0000256" key="5">
    <source>
        <dbReference type="ARBA" id="ARBA00022679"/>
    </source>
</evidence>
<feature type="domain" description="Poly(A) RNA polymerase mitochondrial-like central palm" evidence="10">
    <location>
        <begin position="80"/>
        <end position="213"/>
    </location>
</feature>
<proteinExistence type="inferred from homology"/>
<comment type="cofactor">
    <cofactor evidence="2">
        <name>Mg(2+)</name>
        <dbReference type="ChEBI" id="CHEBI:18420"/>
    </cofactor>
</comment>
<protein>
    <recommendedName>
        <fullName evidence="4">polynucleotide adenylyltransferase</fullName>
        <ecNumber evidence="4">2.7.7.19</ecNumber>
    </recommendedName>
</protein>
<dbReference type="SUPFAM" id="SSF81631">
    <property type="entry name" value="PAP/OAS1 substrate-binding domain"/>
    <property type="match status" value="1"/>
</dbReference>
<evidence type="ECO:0000256" key="4">
    <source>
        <dbReference type="ARBA" id="ARBA00012388"/>
    </source>
</evidence>
<evidence type="ECO:0000256" key="8">
    <source>
        <dbReference type="SAM" id="MobiDB-lite"/>
    </source>
</evidence>
<feature type="domain" description="PAP-associated" evidence="9">
    <location>
        <begin position="312"/>
        <end position="370"/>
    </location>
</feature>
<dbReference type="GO" id="GO:0010605">
    <property type="term" value="P:negative regulation of macromolecule metabolic process"/>
    <property type="evidence" value="ECO:0007669"/>
    <property type="project" value="UniProtKB-ARBA"/>
</dbReference>
<evidence type="ECO:0000256" key="3">
    <source>
        <dbReference type="ARBA" id="ARBA00008593"/>
    </source>
</evidence>
<dbReference type="GeneID" id="27690042"/>
<dbReference type="GO" id="GO:1990817">
    <property type="term" value="F:poly(A) RNA polymerase activity"/>
    <property type="evidence" value="ECO:0007669"/>
    <property type="project" value="UniProtKB-EC"/>
</dbReference>
<dbReference type="Proteomes" id="UP000053201">
    <property type="component" value="Unassembled WGS sequence"/>
</dbReference>
<dbReference type="VEuPathDB" id="FungiDB:SPPG_06761"/>
<dbReference type="eggNOG" id="KOG2277">
    <property type="taxonomic scope" value="Eukaryota"/>
</dbReference>
<dbReference type="RefSeq" id="XP_016605801.1">
    <property type="nucleotide sequence ID" value="XM_016754961.1"/>
</dbReference>
<dbReference type="InterPro" id="IPR043519">
    <property type="entry name" value="NT_sf"/>
</dbReference>
<dbReference type="EMBL" id="KQ257462">
    <property type="protein sequence ID" value="KNC97761.1"/>
    <property type="molecule type" value="Genomic_DNA"/>
</dbReference>
<organism evidence="11 12">
    <name type="scientific">Spizellomyces punctatus (strain DAOM BR117)</name>
    <dbReference type="NCBI Taxonomy" id="645134"/>
    <lineage>
        <taxon>Eukaryota</taxon>
        <taxon>Fungi</taxon>
        <taxon>Fungi incertae sedis</taxon>
        <taxon>Chytridiomycota</taxon>
        <taxon>Chytridiomycota incertae sedis</taxon>
        <taxon>Chytridiomycetes</taxon>
        <taxon>Spizellomycetales</taxon>
        <taxon>Spizellomycetaceae</taxon>
        <taxon>Spizellomyces</taxon>
    </lineage>
</organism>
<dbReference type="EC" id="2.7.7.19" evidence="4"/>
<keyword evidence="12" id="KW-1185">Reference proteome</keyword>
<feature type="compositionally biased region" description="Basic and acidic residues" evidence="8">
    <location>
        <begin position="887"/>
        <end position="916"/>
    </location>
</feature>
<keyword evidence="5" id="KW-0808">Transferase</keyword>
<evidence type="ECO:0000256" key="6">
    <source>
        <dbReference type="ARBA" id="ARBA00022723"/>
    </source>
</evidence>
<evidence type="ECO:0000256" key="7">
    <source>
        <dbReference type="ARBA" id="ARBA00022842"/>
    </source>
</evidence>
<dbReference type="InParanoid" id="A0A0L0H9S0"/>
<name>A0A0L0H9S0_SPIPD</name>
<dbReference type="PANTHER" id="PTHR12271:SF113">
    <property type="entry name" value="POLY(A) RNA POLYMERASE CID11"/>
    <property type="match status" value="1"/>
</dbReference>
<sequence length="1008" mass="113621">MPMQYPVKLSPTTAEEDMPPPPDVSLPVKPSGGERFSEILEEAEFVFGGQLAISPTSIRMRSAEDISCRLKDDIEELLTFEMNDLCQRLLPSPESEQLRARFVAKLQSILDIEWPDKNITVHLFGSSTNGLGTLSSDVDICLTTPWDDRINGVANMHVLAAALQKHGMEGVNTVAKAKVPICKFYDPEYHVNCDINVNNTIALRNTRLIKTYVDIDPRVKPLMLVIKHWTRQRALNDAAKGGTLSTYCWTMMVLNFLQMRQPPILPCLHTMYFEQLKADPHKVKPVIVDGVDCSFFENLESVRGFGQKNNETLASLLFGFFRRYAVEFNYEAHVISVRHGRYLTKEEKGWNLDVERTCRFLCVEEPFNPQRNLANSADAVSVAGLRKEFDRALSILEKGEGLEAACEPYIPLHRRIPISNLGPLLMNGHRTYLNDIGRNAMHHELYGWRKYDAYQSQLSYDTRGGHYGYKTNGQPGNFFYTNHPPYAHTSASAASGPDPRSNGCASLDNGDRRLLAGLNLMRGGAPHITPEDIHRLSSLQLESRHLENHRVRPNYYSYASERRAAEIKRRGVTNVWATPSQPRDRNGASAPAGSLYKKATDVGGKKDPEKAEKMEKTGDVGHSSPRSPIQVYIEKQSDGDDVKEVIISEIGSDGRSRTLSCERADTAPDVSLPGPLTHHAPEPLPPEPSKTLRSPPEQRVTSAAESQPQPKSSHLQPHNHHNGRRSPVHDRRDKSPNGRKAASHPETLSVQTKHNGHTSPSVPERKTKSEGRISPKKHVSHHDHEPERDRRRRSPTKHDAPPEMDRDWHRPYKPHSRQHSDEHHMNRSYPDVSRREGHLPPGDTTHHPKRRGSKGILLWANHSQRMDTLTTTTTSRKPNLNGLADPPKQEDEQTPVDNRRGREAYPRDKHGRDPKAWTRPRSLSASAAPKSPWQDVRSAKSPDRINSARAVKRHTVEPESLLEPSVDRPATDEEQLDNTHRRRSAPDKGNKGRGRLGEHGEHERDASR</sequence>
<feature type="region of interest" description="Disordered" evidence="8">
    <location>
        <begin position="577"/>
        <end position="1008"/>
    </location>
</feature>
<keyword evidence="7" id="KW-0460">Magnesium</keyword>
<feature type="compositionally biased region" description="Basic and acidic residues" evidence="8">
    <location>
        <begin position="727"/>
        <end position="736"/>
    </location>
</feature>
<dbReference type="OMA" id="NYHNITH"/>
<feature type="compositionally biased region" description="Basic and acidic residues" evidence="8">
    <location>
        <begin position="984"/>
        <end position="1008"/>
    </location>
</feature>
<dbReference type="Pfam" id="PF22600">
    <property type="entry name" value="MTPAP-like_central"/>
    <property type="match status" value="1"/>
</dbReference>
<feature type="compositionally biased region" description="Polar residues" evidence="8">
    <location>
        <begin position="699"/>
        <end position="716"/>
    </location>
</feature>